<dbReference type="OrthoDB" id="347694at2759"/>
<dbReference type="RefSeq" id="XP_026193190.1">
    <property type="nucleotide sequence ID" value="XM_026337405.1"/>
</dbReference>
<evidence type="ECO:0000259" key="5">
    <source>
        <dbReference type="Pfam" id="PF12513"/>
    </source>
</evidence>
<dbReference type="InterPro" id="IPR022192">
    <property type="entry name" value="SUV3_C"/>
</dbReference>
<organism evidence="7 8">
    <name type="scientific">Cyclospora cayetanensis</name>
    <dbReference type="NCBI Taxonomy" id="88456"/>
    <lineage>
        <taxon>Eukaryota</taxon>
        <taxon>Sar</taxon>
        <taxon>Alveolata</taxon>
        <taxon>Apicomplexa</taxon>
        <taxon>Conoidasida</taxon>
        <taxon>Coccidia</taxon>
        <taxon>Eucoccidiorida</taxon>
        <taxon>Eimeriorina</taxon>
        <taxon>Eimeriidae</taxon>
        <taxon>Cyclospora</taxon>
    </lineage>
</organism>
<dbReference type="AlphaFoldDB" id="A0A6P6S1J5"/>
<keyword evidence="3" id="KW-0347">Helicase</keyword>
<dbReference type="InterPro" id="IPR027417">
    <property type="entry name" value="P-loop_NTPase"/>
</dbReference>
<sequence>MTPVLCSAKALERGTLCTAASALCRGSAHSRTLVPIPCKLTLPTSERALAYATNRHINQNEQAKQDQVQNRSDSSMWWEDGDTEWPADLVARTFPPTPVRAALQQQMHHNQQGYAAGSKTCGVSMYTPGQEAAFSACHAASCASPGSTDKPPQLLAAGPGLGTPPAAAHLDISPLLMVTPLSAAERHTLVLLWRRLTCTKTPLKSLAGEPVGPPLVAFVEARWGLPTSLLAAEETHKDFFGWLFTAVRMSQQHQDHQKQQEDPMDVAQVASVKDLLQAIRGHFHLQDAAVRHAQLQQQSAQQGLDNLLQQWRRGFSDVAELDILSSTYSMLLEIASAMESTCGLPGGHRISVNAEHVFPAATGPLMALARIYFARRAFSGVMSLKNKLKLVDLTNPERWFPYARRQKRSISLFLGPPNSGKTRRALDAIMAAPTGCYLGPLRLLAREVYNQLKAKGIRCSLITGPEKIIDSEATHVCSTVEAAVLDRDFALGVLDEVQLLGDAQRGPAWTRAFLGLRVHERFALRYWCFANALMLLLQVTELHVCGEETAGPLVEKLALQCGDTVCNKCTLNSLAVLKVEEQALPTDWVSSLQAGDCLLTFSVNACWQLKSFLATRGVRASVLYGQLPPDVRLRQTRKFNEAVQLHISKLQEQQHPALHTVPLHSAASINPCAMEQRVITPLSDPATPLSSIASLQTPGKAAAGDQEAGDSYPIPNSVLIATDAIGLGVNLAIRRIIFTSIFKYDGAHLRPLGASEIRQLAFRAGRFGGPWGLQGGFVCALYEDQLEALRGILEGPGISAPPLNAAALLPESWIFILFCKFSRITSHEAPAAIIQQFVSLIHTRNPYFIPPGALHGAIAVADLLKDIPLRPHELYIFCTAPVSVSRPPQQIGLQEQLQHESRDAGIRQDTHMTASHVNRTVVADDEISVSRSESTTATGTAAASGYISLPMQAALRSFAVSLAATRLVMLPPPFRIVRRKENVHQHVQVQQQESQLRHMCGLDDPPQLAAAAGVGFFDASVLGQPPEAEETEAAPAETLESLRAWETIYQVLDLYLWLADKLPKAFTDAPLAVSGKALAAEVIEEALDRGAPLQGLGEPDEPEHP</sequence>
<accession>A0A6P6S1J5</accession>
<dbReference type="PANTHER" id="PTHR12131">
    <property type="entry name" value="ATP-DEPENDENT RNA AND DNA HELICASE"/>
    <property type="match status" value="1"/>
</dbReference>
<keyword evidence="2" id="KW-0378">Hydrolase</keyword>
<evidence type="ECO:0000256" key="4">
    <source>
        <dbReference type="ARBA" id="ARBA00022840"/>
    </source>
</evidence>
<keyword evidence="1" id="KW-0547">Nucleotide-binding</keyword>
<evidence type="ECO:0000313" key="7">
    <source>
        <dbReference type="Proteomes" id="UP000515125"/>
    </source>
</evidence>
<dbReference type="InterPro" id="IPR055206">
    <property type="entry name" value="DEXQc_SUV3"/>
</dbReference>
<dbReference type="Gene3D" id="3.40.50.300">
    <property type="entry name" value="P-loop containing nucleotide triphosphate hydrolases"/>
    <property type="match status" value="2"/>
</dbReference>
<dbReference type="GO" id="GO:0016787">
    <property type="term" value="F:hydrolase activity"/>
    <property type="evidence" value="ECO:0007669"/>
    <property type="project" value="UniProtKB-KW"/>
</dbReference>
<evidence type="ECO:0000256" key="3">
    <source>
        <dbReference type="ARBA" id="ARBA00022806"/>
    </source>
</evidence>
<dbReference type="Proteomes" id="UP000515125">
    <property type="component" value="Unplaced"/>
</dbReference>
<evidence type="ECO:0000313" key="8">
    <source>
        <dbReference type="RefSeq" id="XP_026193190.1"/>
    </source>
</evidence>
<gene>
    <name evidence="8" type="primary">LOC34618781</name>
</gene>
<proteinExistence type="predicted"/>
<dbReference type="SUPFAM" id="SSF52540">
    <property type="entry name" value="P-loop containing nucleoside triphosphate hydrolases"/>
    <property type="match status" value="2"/>
</dbReference>
<dbReference type="GO" id="GO:0004386">
    <property type="term" value="F:helicase activity"/>
    <property type="evidence" value="ECO:0007669"/>
    <property type="project" value="UniProtKB-KW"/>
</dbReference>
<name>A0A6P6S1J5_9EIME</name>
<evidence type="ECO:0000256" key="1">
    <source>
        <dbReference type="ARBA" id="ARBA00022741"/>
    </source>
</evidence>
<dbReference type="GO" id="GO:0005524">
    <property type="term" value="F:ATP binding"/>
    <property type="evidence" value="ECO:0007669"/>
    <property type="project" value="UniProtKB-KW"/>
</dbReference>
<dbReference type="Pfam" id="PF22527">
    <property type="entry name" value="DEXQc_Suv3"/>
    <property type="match status" value="1"/>
</dbReference>
<dbReference type="InterPro" id="IPR050699">
    <property type="entry name" value="RNA-DNA_Helicase"/>
</dbReference>
<dbReference type="Gene3D" id="1.20.272.40">
    <property type="match status" value="1"/>
</dbReference>
<evidence type="ECO:0000259" key="6">
    <source>
        <dbReference type="Pfam" id="PF22527"/>
    </source>
</evidence>
<feature type="domain" description="ATP-dependent RNA helicase SUV3 DEXQ-box helicase" evidence="6">
    <location>
        <begin position="396"/>
        <end position="520"/>
    </location>
</feature>
<dbReference type="Gene3D" id="1.20.58.1080">
    <property type="match status" value="1"/>
</dbReference>
<protein>
    <submittedName>
        <fullName evidence="8">Uncharacterized protein LOC34618781</fullName>
    </submittedName>
</protein>
<dbReference type="GeneID" id="34618781"/>
<keyword evidence="4" id="KW-0067">ATP-binding</keyword>
<evidence type="ECO:0000256" key="2">
    <source>
        <dbReference type="ARBA" id="ARBA00022801"/>
    </source>
</evidence>
<reference evidence="8" key="1">
    <citation type="submission" date="2025-08" db="UniProtKB">
        <authorList>
            <consortium name="RefSeq"/>
        </authorList>
    </citation>
    <scope>IDENTIFICATION</scope>
</reference>
<dbReference type="Pfam" id="PF12513">
    <property type="entry name" value="SUV3_C"/>
    <property type="match status" value="1"/>
</dbReference>
<keyword evidence="7" id="KW-1185">Reference proteome</keyword>
<dbReference type="PANTHER" id="PTHR12131:SF1">
    <property type="entry name" value="ATP-DEPENDENT RNA HELICASE SUPV3L1, MITOCHONDRIAL-RELATED"/>
    <property type="match status" value="1"/>
</dbReference>
<feature type="domain" description="ATP-dependent RNA helicase SUV3 C-terminal" evidence="5">
    <location>
        <begin position="1044"/>
        <end position="1089"/>
    </location>
</feature>